<dbReference type="PANTHER" id="PTHR35811">
    <property type="entry name" value="SLR1870 PROTEIN"/>
    <property type="match status" value="1"/>
</dbReference>
<dbReference type="RefSeq" id="WP_227568324.1">
    <property type="nucleotide sequence ID" value="NZ_CP101988.1"/>
</dbReference>
<dbReference type="InterPro" id="IPR025605">
    <property type="entry name" value="OST-HTH/LOTUS_dom"/>
</dbReference>
<name>A0ABY5KZJ4_9CELL</name>
<evidence type="ECO:0000259" key="2">
    <source>
        <dbReference type="PROSITE" id="PS51644"/>
    </source>
</evidence>
<dbReference type="CDD" id="cd10146">
    <property type="entry name" value="LabA_like_C"/>
    <property type="match status" value="1"/>
</dbReference>
<proteinExistence type="predicted"/>
<evidence type="ECO:0000256" key="1">
    <source>
        <dbReference type="SAM" id="MobiDB-lite"/>
    </source>
</evidence>
<dbReference type="Pfam" id="PF12872">
    <property type="entry name" value="OST-HTH"/>
    <property type="match status" value="1"/>
</dbReference>
<feature type="region of interest" description="Disordered" evidence="1">
    <location>
        <begin position="169"/>
        <end position="191"/>
    </location>
</feature>
<dbReference type="EMBL" id="CP101988">
    <property type="protein sequence ID" value="UUI75584.1"/>
    <property type="molecule type" value="Genomic_DNA"/>
</dbReference>
<feature type="domain" description="HTH OST-type" evidence="2">
    <location>
        <begin position="197"/>
        <end position="275"/>
    </location>
</feature>
<keyword evidence="4" id="KW-1185">Reference proteome</keyword>
<dbReference type="PANTHER" id="PTHR35811:SF1">
    <property type="entry name" value="HTH OST-TYPE DOMAIN-CONTAINING PROTEIN"/>
    <property type="match status" value="1"/>
</dbReference>
<dbReference type="InterPro" id="IPR021139">
    <property type="entry name" value="NYN"/>
</dbReference>
<sequence length="278" mass="30228">MAPSSAPLTSTSSSKGPTMEHVAVLIDCDNISRDHARAILAETARHGTLSVKRGYGDWTRLQLQGWRGELTRYAVQPVQQFAYVAGKNATDSALIIDAMDLLYADNITVFCIVSSDSDFTRLAVRLRESGRRVYGIGARHTPDAFTNACDRFTYLDLLPNDAELLPQDSAAAPVRADRATREGPPASTTITEQPRLDPARALPLLRSAILASADDDGWAYLSTVGNYIVNTDPTFDARAYGHAKLGSLARHVPGLEVRALKDAPHVGQLRVRVTNSRT</sequence>
<organism evidence="3 4">
    <name type="scientific">Cellulomonas chengniuliangii</name>
    <dbReference type="NCBI Taxonomy" id="2968084"/>
    <lineage>
        <taxon>Bacteria</taxon>
        <taxon>Bacillati</taxon>
        <taxon>Actinomycetota</taxon>
        <taxon>Actinomycetes</taxon>
        <taxon>Micrococcales</taxon>
        <taxon>Cellulomonadaceae</taxon>
        <taxon>Cellulomonas</taxon>
    </lineage>
</organism>
<dbReference type="CDD" id="cd11297">
    <property type="entry name" value="PIN_LabA-like_N_1"/>
    <property type="match status" value="1"/>
</dbReference>
<evidence type="ECO:0000313" key="3">
    <source>
        <dbReference type="EMBL" id="UUI75584.1"/>
    </source>
</evidence>
<evidence type="ECO:0000313" key="4">
    <source>
        <dbReference type="Proteomes" id="UP001316189"/>
    </source>
</evidence>
<dbReference type="Pfam" id="PF01936">
    <property type="entry name" value="NYN"/>
    <property type="match status" value="1"/>
</dbReference>
<dbReference type="InterPro" id="IPR041966">
    <property type="entry name" value="LOTUS-like"/>
</dbReference>
<dbReference type="PROSITE" id="PS51644">
    <property type="entry name" value="HTH_OST"/>
    <property type="match status" value="1"/>
</dbReference>
<reference evidence="3 4" key="1">
    <citation type="submission" date="2022-07" db="EMBL/GenBank/DDBJ databases">
        <title>Novel species in genus cellulomonas.</title>
        <authorList>
            <person name="Ye L."/>
        </authorList>
    </citation>
    <scope>NUCLEOTIDE SEQUENCE [LARGE SCALE GENOMIC DNA]</scope>
    <source>
        <strain evidence="4">zg-Y338</strain>
    </source>
</reference>
<gene>
    <name evidence="3" type="ORF">NP064_01250</name>
</gene>
<dbReference type="Proteomes" id="UP001316189">
    <property type="component" value="Chromosome"/>
</dbReference>
<dbReference type="Gene3D" id="3.30.420.610">
    <property type="entry name" value="LOTUS domain-like"/>
    <property type="match status" value="1"/>
</dbReference>
<dbReference type="Gene3D" id="3.40.50.1010">
    <property type="entry name" value="5'-nuclease"/>
    <property type="match status" value="1"/>
</dbReference>
<protein>
    <submittedName>
        <fullName evidence="3">NYN domain-containing protein</fullName>
    </submittedName>
</protein>
<accession>A0ABY5KZJ4</accession>